<organism evidence="2 3">
    <name type="scientific">Agromyces aureus</name>
    <dbReference type="NCBI Taxonomy" id="453304"/>
    <lineage>
        <taxon>Bacteria</taxon>
        <taxon>Bacillati</taxon>
        <taxon>Actinomycetota</taxon>
        <taxon>Actinomycetes</taxon>
        <taxon>Micrococcales</taxon>
        <taxon>Microbacteriaceae</taxon>
        <taxon>Agromyces</taxon>
    </lineage>
</organism>
<protein>
    <submittedName>
        <fullName evidence="2">Uncharacterized protein</fullName>
    </submittedName>
</protein>
<keyword evidence="3" id="KW-1185">Reference proteome</keyword>
<accession>A0A191WCJ4</accession>
<dbReference type="KEGG" id="agy:ATC03_03310"/>
<dbReference type="Proteomes" id="UP000078437">
    <property type="component" value="Chromosome"/>
</dbReference>
<sequence>MNTWKGLQQAAEGYGHTGGIDGVMGTASWKGVQTVLATTSTTGRAAPGRRRTDAPRLMTSHGASVQFG</sequence>
<name>A0A191WCJ4_9MICO</name>
<evidence type="ECO:0000256" key="1">
    <source>
        <dbReference type="SAM" id="MobiDB-lite"/>
    </source>
</evidence>
<dbReference type="EMBL" id="CP013979">
    <property type="protein sequence ID" value="ANJ25913.1"/>
    <property type="molecule type" value="Genomic_DNA"/>
</dbReference>
<gene>
    <name evidence="2" type="ORF">ATC03_03310</name>
</gene>
<evidence type="ECO:0000313" key="3">
    <source>
        <dbReference type="Proteomes" id="UP000078437"/>
    </source>
</evidence>
<feature type="region of interest" description="Disordered" evidence="1">
    <location>
        <begin position="38"/>
        <end position="68"/>
    </location>
</feature>
<dbReference type="RefSeq" id="WP_067873069.1">
    <property type="nucleotide sequence ID" value="NZ_CP013979.1"/>
</dbReference>
<dbReference type="AlphaFoldDB" id="A0A191WCJ4"/>
<proteinExistence type="predicted"/>
<evidence type="ECO:0000313" key="2">
    <source>
        <dbReference type="EMBL" id="ANJ25913.1"/>
    </source>
</evidence>
<reference evidence="3" key="2">
    <citation type="submission" date="2016-01" db="EMBL/GenBank/DDBJ databases">
        <title>Complete genome sequence of Agromyces aureus AR33T and comparison with related organisms.</title>
        <authorList>
            <person name="Corretto E."/>
            <person name="Antonielli L."/>
            <person name="Sessitsch A."/>
            <person name="Brader G."/>
        </authorList>
    </citation>
    <scope>NUCLEOTIDE SEQUENCE [LARGE SCALE GENOMIC DNA]</scope>
    <source>
        <strain evidence="3">AR33</strain>
    </source>
</reference>
<reference evidence="2 3" key="1">
    <citation type="journal article" date="2016" name="Int. J. Syst. Evol. Microbiol.">
        <title>Agromyces aureus sp. nov., isolated from the rhizosphere of Salix caprea L. grown in a heavy-metal-contaminated soil.</title>
        <authorList>
            <person name="Corretto E."/>
            <person name="Antonielli L."/>
            <person name="Sessitsch A."/>
            <person name="Compant S."/>
            <person name="Gorfer M."/>
            <person name="Kuffner M."/>
            <person name="Brader G."/>
        </authorList>
    </citation>
    <scope>NUCLEOTIDE SEQUENCE [LARGE SCALE GENOMIC DNA]</scope>
    <source>
        <strain evidence="2 3">AR33</strain>
    </source>
</reference>